<dbReference type="InterPro" id="IPR025857">
    <property type="entry name" value="MacB_PCD"/>
</dbReference>
<dbReference type="InterPro" id="IPR003838">
    <property type="entry name" value="ABC3_permease_C"/>
</dbReference>
<dbReference type="Pfam" id="PF02687">
    <property type="entry name" value="FtsX"/>
    <property type="match status" value="1"/>
</dbReference>
<dbReference type="EMBL" id="AJAT01000010">
    <property type="protein sequence ID" value="EOL46624.1"/>
    <property type="molecule type" value="Genomic_DNA"/>
</dbReference>
<reference evidence="10 11" key="1">
    <citation type="submission" date="2013-02" db="EMBL/GenBank/DDBJ databases">
        <title>The Genome Sequence of Enterococcus phoeniculicola BAA-412.</title>
        <authorList>
            <consortium name="The Broad Institute Genome Sequencing Platform"/>
            <consortium name="The Broad Institute Genome Sequencing Center for Infectious Disease"/>
            <person name="Earl A.M."/>
            <person name="Gilmore M.S."/>
            <person name="Lebreton F."/>
            <person name="Walker B."/>
            <person name="Young S.K."/>
            <person name="Zeng Q."/>
            <person name="Gargeya S."/>
            <person name="Fitzgerald M."/>
            <person name="Haas B."/>
            <person name="Abouelleil A."/>
            <person name="Alvarado L."/>
            <person name="Arachchi H.M."/>
            <person name="Berlin A.M."/>
            <person name="Chapman S.B."/>
            <person name="Dewar J."/>
            <person name="Goldberg J."/>
            <person name="Griggs A."/>
            <person name="Gujja S."/>
            <person name="Hansen M."/>
            <person name="Howarth C."/>
            <person name="Imamovic A."/>
            <person name="Larimer J."/>
            <person name="McCowan C."/>
            <person name="Murphy C."/>
            <person name="Neiman D."/>
            <person name="Pearson M."/>
            <person name="Priest M."/>
            <person name="Roberts A."/>
            <person name="Saif S."/>
            <person name="Shea T."/>
            <person name="Sisk P."/>
            <person name="Sykes S."/>
            <person name="Wortman J."/>
            <person name="Nusbaum C."/>
            <person name="Birren B."/>
        </authorList>
    </citation>
    <scope>NUCLEOTIDE SEQUENCE [LARGE SCALE GENOMIC DNA]</scope>
    <source>
        <strain evidence="10 11">ATCC BAA-412</strain>
    </source>
</reference>
<evidence type="ECO:0000256" key="6">
    <source>
        <dbReference type="SAM" id="MobiDB-lite"/>
    </source>
</evidence>
<dbReference type="eggNOG" id="COG0577">
    <property type="taxonomic scope" value="Bacteria"/>
</dbReference>
<evidence type="ECO:0000313" key="10">
    <source>
        <dbReference type="EMBL" id="EOL46624.1"/>
    </source>
</evidence>
<evidence type="ECO:0000256" key="7">
    <source>
        <dbReference type="SAM" id="Phobius"/>
    </source>
</evidence>
<gene>
    <name evidence="10" type="ORF">UC3_00744</name>
</gene>
<keyword evidence="11" id="KW-1185">Reference proteome</keyword>
<evidence type="ECO:0000259" key="8">
    <source>
        <dbReference type="Pfam" id="PF02687"/>
    </source>
</evidence>
<dbReference type="GO" id="GO:0022857">
    <property type="term" value="F:transmembrane transporter activity"/>
    <property type="evidence" value="ECO:0007669"/>
    <property type="project" value="TreeGrafter"/>
</dbReference>
<evidence type="ECO:0000256" key="5">
    <source>
        <dbReference type="ARBA" id="ARBA00023136"/>
    </source>
</evidence>
<dbReference type="PANTHER" id="PTHR30572">
    <property type="entry name" value="MEMBRANE COMPONENT OF TRANSPORTER-RELATED"/>
    <property type="match status" value="1"/>
</dbReference>
<sequence length="453" mass="50392">MSFFKRSLMSIWQRKGRTSLFLGLFFIVFLLILAGFAIQESAEKSKVDARKQLGAEVRLKTDDDKLTQLVLSGKTTMEPLTKEMVEQMSDLPQVKNSSISGTVNMAKSELESVTPENESEMTLSPPPGYEMPAFEIKGTNNMTKTTDFMNHDAKIIEGEPINDKSAKNSAVVEETFAKNNHFKIGDTFTLRGVSKEEQEKEYRLKIVGIYKSEKVLAEFEKMFAASQPENQIFVDLDTFLTMGKQARISDATFYLNDPLKVEAFVKEAETKLPTEDNIFKLDAHTDQYEQMIGPLEKMSAFSSIMIKIIVVAGGLILTFLSLLSIRDRKKEVGILLALGENKGKVILQLVTEIILIGIVAFGLSFAVVGTSGQTISNVMLSQQVEKVESTLQEDEYGQEDSSIEPVDKMNLTIDKNVVSKAAALGFLLIVLTTLIPSMMIAKTDPKDLFAQKE</sequence>
<feature type="domain" description="MacB-like periplasmic core" evidence="9">
    <location>
        <begin position="108"/>
        <end position="269"/>
    </location>
</feature>
<dbReference type="PATRIC" id="fig|1158610.3.peg.720"/>
<keyword evidence="2" id="KW-1003">Cell membrane</keyword>
<evidence type="ECO:0000256" key="2">
    <source>
        <dbReference type="ARBA" id="ARBA00022475"/>
    </source>
</evidence>
<dbReference type="HOGENOM" id="CLU_039499_1_1_9"/>
<accession>R3TYE5</accession>
<dbReference type="PANTHER" id="PTHR30572:SF9">
    <property type="entry name" value="ABC TRANSPORTER PERMEASE PROTEIN"/>
    <property type="match status" value="1"/>
</dbReference>
<feature type="domain" description="ABC3 transporter permease C-terminal" evidence="8">
    <location>
        <begin position="305"/>
        <end position="445"/>
    </location>
</feature>
<proteinExistence type="predicted"/>
<dbReference type="Proteomes" id="UP000013785">
    <property type="component" value="Unassembled WGS sequence"/>
</dbReference>
<evidence type="ECO:0000313" key="11">
    <source>
        <dbReference type="Proteomes" id="UP000013785"/>
    </source>
</evidence>
<dbReference type="InterPro" id="IPR050250">
    <property type="entry name" value="Macrolide_Exporter_MacB"/>
</dbReference>
<feature type="transmembrane region" description="Helical" evidence="7">
    <location>
        <begin position="304"/>
        <end position="325"/>
    </location>
</feature>
<feature type="region of interest" description="Disordered" evidence="6">
    <location>
        <begin position="111"/>
        <end position="131"/>
    </location>
</feature>
<protein>
    <submittedName>
        <fullName evidence="10">Uncharacterized protein</fullName>
    </submittedName>
</protein>
<evidence type="ECO:0000259" key="9">
    <source>
        <dbReference type="Pfam" id="PF12704"/>
    </source>
</evidence>
<feature type="transmembrane region" description="Helical" evidence="7">
    <location>
        <begin position="345"/>
        <end position="368"/>
    </location>
</feature>
<organism evidence="10 11">
    <name type="scientific">Enterococcus phoeniculicola ATCC BAA-412</name>
    <dbReference type="NCBI Taxonomy" id="1158610"/>
    <lineage>
        <taxon>Bacteria</taxon>
        <taxon>Bacillati</taxon>
        <taxon>Bacillota</taxon>
        <taxon>Bacilli</taxon>
        <taxon>Lactobacillales</taxon>
        <taxon>Enterococcaceae</taxon>
        <taxon>Enterococcus</taxon>
    </lineage>
</organism>
<dbReference type="RefSeq" id="WP_010767417.1">
    <property type="nucleotide sequence ID" value="NZ_ASWE01000002.1"/>
</dbReference>
<feature type="transmembrane region" description="Helical" evidence="7">
    <location>
        <begin position="421"/>
        <end position="441"/>
    </location>
</feature>
<keyword evidence="3 7" id="KW-0812">Transmembrane</keyword>
<keyword evidence="5 7" id="KW-0472">Membrane</keyword>
<comment type="caution">
    <text evidence="10">The sequence shown here is derived from an EMBL/GenBank/DDBJ whole genome shotgun (WGS) entry which is preliminary data.</text>
</comment>
<dbReference type="GO" id="GO:0005886">
    <property type="term" value="C:plasma membrane"/>
    <property type="evidence" value="ECO:0007669"/>
    <property type="project" value="UniProtKB-SubCell"/>
</dbReference>
<evidence type="ECO:0000256" key="3">
    <source>
        <dbReference type="ARBA" id="ARBA00022692"/>
    </source>
</evidence>
<dbReference type="Pfam" id="PF12704">
    <property type="entry name" value="MacB_PCD"/>
    <property type="match status" value="1"/>
</dbReference>
<evidence type="ECO:0000256" key="1">
    <source>
        <dbReference type="ARBA" id="ARBA00004651"/>
    </source>
</evidence>
<name>R3TYE5_9ENTE</name>
<dbReference type="STRING" id="154621.RV11_GL001757"/>
<keyword evidence="4 7" id="KW-1133">Transmembrane helix</keyword>
<dbReference type="AlphaFoldDB" id="R3TYE5"/>
<dbReference type="OrthoDB" id="9812886at2"/>
<comment type="subcellular location">
    <subcellularLocation>
        <location evidence="1">Cell membrane</location>
        <topology evidence="1">Multi-pass membrane protein</topology>
    </subcellularLocation>
</comment>
<evidence type="ECO:0000256" key="4">
    <source>
        <dbReference type="ARBA" id="ARBA00022989"/>
    </source>
</evidence>